<dbReference type="GO" id="GO:0003899">
    <property type="term" value="F:DNA-directed RNA polymerase activity"/>
    <property type="evidence" value="ECO:0007669"/>
    <property type="project" value="InterPro"/>
</dbReference>
<sequence length="185" mass="21550">MFVNTELLEFIRLKNPLSSVIGKYEVITNACCKCPFCHSKTNSLNLFHDEIYTCFHCGESGDVFGFVSKIENLSFAETVRKMAKASKIYTLEELKQKNIFRFWDRFLILCEHYHIAADSVLREYSSDSSELTKEYLLGLKYSKEEPDTAPLENIMQMKYGTLKEFWNAAPEHIMEYLTAERKHNA</sequence>
<dbReference type="PANTHER" id="PTHR30313">
    <property type="entry name" value="DNA PRIMASE"/>
    <property type="match status" value="1"/>
</dbReference>
<dbReference type="SUPFAM" id="SSF57783">
    <property type="entry name" value="Zinc beta-ribbon"/>
    <property type="match status" value="1"/>
</dbReference>
<feature type="domain" description="Zinc finger CHC2-type" evidence="4">
    <location>
        <begin position="29"/>
        <end position="83"/>
    </location>
</feature>
<dbReference type="GO" id="GO:0003677">
    <property type="term" value="F:DNA binding"/>
    <property type="evidence" value="ECO:0007669"/>
    <property type="project" value="InterPro"/>
</dbReference>
<dbReference type="GO" id="GO:0006269">
    <property type="term" value="P:DNA replication, synthesis of primer"/>
    <property type="evidence" value="ECO:0007669"/>
    <property type="project" value="TreeGrafter"/>
</dbReference>
<dbReference type="Pfam" id="PF01807">
    <property type="entry name" value="Zn_ribbon_DnaG"/>
    <property type="match status" value="1"/>
</dbReference>
<keyword evidence="3" id="KW-0862">Zinc</keyword>
<dbReference type="RefSeq" id="WP_195388236.1">
    <property type="nucleotide sequence ID" value="NZ_JADNGL010000006.1"/>
</dbReference>
<dbReference type="InterPro" id="IPR002694">
    <property type="entry name" value="Znf_CHC2"/>
</dbReference>
<dbReference type="Gene3D" id="3.90.580.10">
    <property type="entry name" value="Zinc finger, CHC2-type domain"/>
    <property type="match status" value="1"/>
</dbReference>
<organism evidence="5 6">
    <name type="scientific">Ruminococcus bicirculans</name>
    <name type="common">ex Wegman et al. 2014</name>
    <dbReference type="NCBI Taxonomy" id="1160721"/>
    <lineage>
        <taxon>Bacteria</taxon>
        <taxon>Bacillati</taxon>
        <taxon>Bacillota</taxon>
        <taxon>Clostridia</taxon>
        <taxon>Eubacteriales</taxon>
        <taxon>Oscillospiraceae</taxon>
        <taxon>Ruminococcus</taxon>
    </lineage>
</organism>
<evidence type="ECO:0000259" key="4">
    <source>
        <dbReference type="SMART" id="SM00400"/>
    </source>
</evidence>
<dbReference type="Proteomes" id="UP001211015">
    <property type="component" value="Unassembled WGS sequence"/>
</dbReference>
<dbReference type="PANTHER" id="PTHR30313:SF2">
    <property type="entry name" value="DNA PRIMASE"/>
    <property type="match status" value="1"/>
</dbReference>
<dbReference type="GO" id="GO:0008270">
    <property type="term" value="F:zinc ion binding"/>
    <property type="evidence" value="ECO:0007669"/>
    <property type="project" value="UniProtKB-KW"/>
</dbReference>
<accession>A0AAW6E9M8</accession>
<name>A0AAW6E9M8_9FIRM</name>
<dbReference type="GO" id="GO:0005737">
    <property type="term" value="C:cytoplasm"/>
    <property type="evidence" value="ECO:0007669"/>
    <property type="project" value="TreeGrafter"/>
</dbReference>
<dbReference type="InterPro" id="IPR036977">
    <property type="entry name" value="DNA_primase_Znf_CHC2"/>
</dbReference>
<comment type="caution">
    <text evidence="5">The sequence shown here is derived from an EMBL/GenBank/DDBJ whole genome shotgun (WGS) entry which is preliminary data.</text>
</comment>
<evidence type="ECO:0000256" key="3">
    <source>
        <dbReference type="ARBA" id="ARBA00022833"/>
    </source>
</evidence>
<evidence type="ECO:0000313" key="6">
    <source>
        <dbReference type="Proteomes" id="UP001211015"/>
    </source>
</evidence>
<protein>
    <submittedName>
        <fullName evidence="5">CHC2 zinc finger domain-containing protein</fullName>
    </submittedName>
</protein>
<reference evidence="5" key="1">
    <citation type="submission" date="2023-01" db="EMBL/GenBank/DDBJ databases">
        <title>Human gut microbiome strain richness.</title>
        <authorList>
            <person name="Chen-Liaw A."/>
        </authorList>
    </citation>
    <scope>NUCLEOTIDE SEQUENCE</scope>
    <source>
        <strain evidence="5">1001275st1_F4_1001275B_160808</strain>
    </source>
</reference>
<evidence type="ECO:0000256" key="1">
    <source>
        <dbReference type="ARBA" id="ARBA00022723"/>
    </source>
</evidence>
<dbReference type="EMBL" id="JAQMLV010000005">
    <property type="protein sequence ID" value="MDB8744389.1"/>
    <property type="molecule type" value="Genomic_DNA"/>
</dbReference>
<dbReference type="AlphaFoldDB" id="A0AAW6E9M8"/>
<keyword evidence="1" id="KW-0479">Metal-binding</keyword>
<keyword evidence="2" id="KW-0863">Zinc-finger</keyword>
<evidence type="ECO:0000256" key="2">
    <source>
        <dbReference type="ARBA" id="ARBA00022771"/>
    </source>
</evidence>
<dbReference type="SMART" id="SM00400">
    <property type="entry name" value="ZnF_CHCC"/>
    <property type="match status" value="1"/>
</dbReference>
<proteinExistence type="predicted"/>
<gene>
    <name evidence="5" type="ORF">PNU62_05090</name>
</gene>
<dbReference type="InterPro" id="IPR050219">
    <property type="entry name" value="DnaG_primase"/>
</dbReference>
<evidence type="ECO:0000313" key="5">
    <source>
        <dbReference type="EMBL" id="MDB8744389.1"/>
    </source>
</evidence>